<dbReference type="GO" id="GO:0005737">
    <property type="term" value="C:cytoplasm"/>
    <property type="evidence" value="ECO:0007669"/>
    <property type="project" value="TreeGrafter"/>
</dbReference>
<dbReference type="PROSITE" id="PS01101">
    <property type="entry name" value="CK2_BETA"/>
    <property type="match status" value="1"/>
</dbReference>
<accession>A0A1R2B273</accession>
<dbReference type="PRINTS" id="PR00472">
    <property type="entry name" value="CASNKINASEII"/>
</dbReference>
<evidence type="ECO:0000256" key="1">
    <source>
        <dbReference type="ARBA" id="ARBA00006941"/>
    </source>
</evidence>
<dbReference type="PANTHER" id="PTHR11740">
    <property type="entry name" value="CASEIN KINASE II SUBUNIT BETA"/>
    <property type="match status" value="1"/>
</dbReference>
<dbReference type="SUPFAM" id="SSF57798">
    <property type="entry name" value="Casein kinase II beta subunit"/>
    <property type="match status" value="1"/>
</dbReference>
<protein>
    <recommendedName>
        <fullName evidence="2">Casein kinase II subunit beta</fullName>
        <shortName evidence="2">CK II beta</shortName>
    </recommendedName>
</protein>
<dbReference type="Pfam" id="PF01214">
    <property type="entry name" value="CK_II_beta"/>
    <property type="match status" value="1"/>
</dbReference>
<dbReference type="SMART" id="SM01085">
    <property type="entry name" value="CK_II_beta"/>
    <property type="match status" value="1"/>
</dbReference>
<dbReference type="OrthoDB" id="3971593at2759"/>
<evidence type="ECO:0000256" key="2">
    <source>
        <dbReference type="RuleBase" id="RU361268"/>
    </source>
</evidence>
<dbReference type="InterPro" id="IPR000704">
    <property type="entry name" value="Casein_kinase_II_reg-sub"/>
</dbReference>
<comment type="caution">
    <text evidence="3">The sequence shown here is derived from an EMBL/GenBank/DDBJ whole genome shotgun (WGS) entry which is preliminary data.</text>
</comment>
<name>A0A1R2B273_9CILI</name>
<dbReference type="Gene3D" id="1.10.1820.10">
    <property type="entry name" value="protein kinase ck2 holoenzyme, chain C, domain 1"/>
    <property type="match status" value="1"/>
</dbReference>
<dbReference type="FunFam" id="2.20.25.20:FF:000001">
    <property type="entry name" value="Casein kinase II subunit beta"/>
    <property type="match status" value="1"/>
</dbReference>
<evidence type="ECO:0000313" key="3">
    <source>
        <dbReference type="EMBL" id="OMJ70878.1"/>
    </source>
</evidence>
<organism evidence="3 4">
    <name type="scientific">Stentor coeruleus</name>
    <dbReference type="NCBI Taxonomy" id="5963"/>
    <lineage>
        <taxon>Eukaryota</taxon>
        <taxon>Sar</taxon>
        <taxon>Alveolata</taxon>
        <taxon>Ciliophora</taxon>
        <taxon>Postciliodesmatophora</taxon>
        <taxon>Heterotrichea</taxon>
        <taxon>Heterotrichida</taxon>
        <taxon>Stentoridae</taxon>
        <taxon>Stentor</taxon>
    </lineage>
</organism>
<comment type="similarity">
    <text evidence="1 2">Belongs to the casein kinase 2 subunit beta family.</text>
</comment>
<reference evidence="3 4" key="1">
    <citation type="submission" date="2016-11" db="EMBL/GenBank/DDBJ databases">
        <title>The macronuclear genome of Stentor coeruleus: a giant cell with tiny introns.</title>
        <authorList>
            <person name="Slabodnick M."/>
            <person name="Ruby J.G."/>
            <person name="Reiff S.B."/>
            <person name="Swart E.C."/>
            <person name="Gosai S."/>
            <person name="Prabakaran S."/>
            <person name="Witkowska E."/>
            <person name="Larue G.E."/>
            <person name="Fisher S."/>
            <person name="Freeman R.M."/>
            <person name="Gunawardena J."/>
            <person name="Chu W."/>
            <person name="Stover N.A."/>
            <person name="Gregory B.D."/>
            <person name="Nowacki M."/>
            <person name="Derisi J."/>
            <person name="Roy S.W."/>
            <person name="Marshall W.F."/>
            <person name="Sood P."/>
        </authorList>
    </citation>
    <scope>NUCLEOTIDE SEQUENCE [LARGE SCALE GENOMIC DNA]</scope>
    <source>
        <strain evidence="3">WM001</strain>
    </source>
</reference>
<dbReference type="InterPro" id="IPR035991">
    <property type="entry name" value="Casein_kinase_II_beta-like"/>
</dbReference>
<dbReference type="EMBL" id="MPUH01001046">
    <property type="protein sequence ID" value="OMJ70878.1"/>
    <property type="molecule type" value="Genomic_DNA"/>
</dbReference>
<dbReference type="FunFam" id="1.10.1820.10:FF:000005">
    <property type="entry name" value="Casein kinase II subunit beta"/>
    <property type="match status" value="1"/>
</dbReference>
<dbReference type="PANTHER" id="PTHR11740:SF0">
    <property type="entry name" value="CASEIN KINASE II SUBUNIT BETA"/>
    <property type="match status" value="1"/>
</dbReference>
<evidence type="ECO:0000313" key="4">
    <source>
        <dbReference type="Proteomes" id="UP000187209"/>
    </source>
</evidence>
<dbReference type="GO" id="GO:0005956">
    <property type="term" value="C:protein kinase CK2 complex"/>
    <property type="evidence" value="ECO:0007669"/>
    <property type="project" value="UniProtKB-UniRule"/>
</dbReference>
<gene>
    <name evidence="3" type="ORF">SteCoe_31065</name>
</gene>
<keyword evidence="4" id="KW-1185">Reference proteome</keyword>
<dbReference type="GO" id="GO:0019887">
    <property type="term" value="F:protein kinase regulator activity"/>
    <property type="evidence" value="ECO:0007669"/>
    <property type="project" value="InterPro"/>
</dbReference>
<sequence>MASQEESSSSGYSDMTWIQWFCGMEGHEFFVEVEEDYINDTFNLYGLKAMFPQYQEAIELILSPTCPDEEEMKQQSYLELYQEAADLYGLIHARFIISQSGMELMREKYIAGSFGLCPRVMCEKQPVLPIGISEELRTSRVKLYCPKCQDIYFPKQKLSDVDGAYFGTSFPHLFFLNFPDIVIEKSSKNYAPKLYGFKLYGRKGSKYESNYNN</sequence>
<dbReference type="AlphaFoldDB" id="A0A1R2B273"/>
<comment type="subunit">
    <text evidence="2">Tetramer of two alpha and two beta subunits.</text>
</comment>
<dbReference type="Gene3D" id="2.20.25.20">
    <property type="match status" value="1"/>
</dbReference>
<proteinExistence type="inferred from homology"/>
<dbReference type="InterPro" id="IPR016149">
    <property type="entry name" value="Casein_kin_II_reg-sub_N"/>
</dbReference>
<dbReference type="Proteomes" id="UP000187209">
    <property type="component" value="Unassembled WGS sequence"/>
</dbReference>